<dbReference type="EMBL" id="QFXC01000008">
    <property type="protein sequence ID" value="RDH84094.1"/>
    <property type="molecule type" value="Genomic_DNA"/>
</dbReference>
<comment type="caution">
    <text evidence="2">The sequence shown here is derived from an EMBL/GenBank/DDBJ whole genome shotgun (WGS) entry which is preliminary data.</text>
</comment>
<keyword evidence="1" id="KW-0812">Transmembrane</keyword>
<feature type="transmembrane region" description="Helical" evidence="1">
    <location>
        <begin position="84"/>
        <end position="103"/>
    </location>
</feature>
<proteinExistence type="predicted"/>
<evidence type="ECO:0000313" key="2">
    <source>
        <dbReference type="EMBL" id="RDH84094.1"/>
    </source>
</evidence>
<evidence type="ECO:0000256" key="1">
    <source>
        <dbReference type="SAM" id="Phobius"/>
    </source>
</evidence>
<dbReference type="AlphaFoldDB" id="A0A370DIA5"/>
<name>A0A370DIA5_9GAMM</name>
<keyword evidence="1" id="KW-1133">Transmembrane helix</keyword>
<organism evidence="2 3">
    <name type="scientific">endosymbiont of Galathealinum brachiosum</name>
    <dbReference type="NCBI Taxonomy" id="2200906"/>
    <lineage>
        <taxon>Bacteria</taxon>
        <taxon>Pseudomonadati</taxon>
        <taxon>Pseudomonadota</taxon>
        <taxon>Gammaproteobacteria</taxon>
        <taxon>sulfur-oxidizing symbionts</taxon>
    </lineage>
</organism>
<sequence>MTDNKNISDKDRPDEWWDVLTGRSVDASDIEKNADARALRESILDSVKEDDLESSSDEELQRLLFRMRKEGLLESGLTKHRKTIALSLVASVLLAFVSIQLIFSPSNTNDMAIQVLLNEDYMVMRDISEGQVRTVSDPEAYAAALKTVLESNGLSVNVTKTELEIVVVSKINEGANKDLIKLLSDIQLFVPENGVLVLKIRK</sequence>
<keyword evidence="3" id="KW-1185">Reference proteome</keyword>
<dbReference type="Proteomes" id="UP000254266">
    <property type="component" value="Unassembled WGS sequence"/>
</dbReference>
<reference evidence="2 3" key="1">
    <citation type="journal article" date="2018" name="ISME J.">
        <title>Endosymbiont genomes yield clues of tubeworm success.</title>
        <authorList>
            <person name="Li Y."/>
            <person name="Liles M.R."/>
            <person name="Halanych K.M."/>
        </authorList>
    </citation>
    <scope>NUCLEOTIDE SEQUENCE [LARGE SCALE GENOMIC DNA]</scope>
    <source>
        <strain evidence="2">A1464</strain>
    </source>
</reference>
<gene>
    <name evidence="2" type="ORF">DIZ80_08150</name>
</gene>
<keyword evidence="1" id="KW-0472">Membrane</keyword>
<protein>
    <submittedName>
        <fullName evidence="2">Uncharacterized protein</fullName>
    </submittedName>
</protein>
<evidence type="ECO:0000313" key="3">
    <source>
        <dbReference type="Proteomes" id="UP000254266"/>
    </source>
</evidence>
<accession>A0A370DIA5</accession>